<sequence length="183" mass="19978">MSWAALARLKVRSHGAGLYPRRCTSGISQRGPELVETDDCAIPLKPTWSVDELLSSYPRPTISSSALHRLHVLSALIPPEEGTSAHSRLTRELEDLVKLVESVRLFNAPRGSSTVDTTLDSRVWAEGAGIDLQRIPPGNRDLAALDPVELLSRASRTENGFYVVHSDRATKQKCPQHSTGSST</sequence>
<proteinExistence type="predicted"/>
<accession>A0A9P5TCZ4</accession>
<reference evidence="1" key="2">
    <citation type="journal article" date="2020" name="Nat. Commun.">
        <title>Large-scale genome sequencing of mycorrhizal fungi provides insights into the early evolution of symbiotic traits.</title>
        <authorList>
            <person name="Miyauchi S."/>
            <person name="Kiss E."/>
            <person name="Kuo A."/>
            <person name="Drula E."/>
            <person name="Kohler A."/>
            <person name="Sanchez-Garcia M."/>
            <person name="Morin E."/>
            <person name="Andreopoulos B."/>
            <person name="Barry K.W."/>
            <person name="Bonito G."/>
            <person name="Buee M."/>
            <person name="Carver A."/>
            <person name="Chen C."/>
            <person name="Cichocki N."/>
            <person name="Clum A."/>
            <person name="Culley D."/>
            <person name="Crous P.W."/>
            <person name="Fauchery L."/>
            <person name="Girlanda M."/>
            <person name="Hayes R.D."/>
            <person name="Keri Z."/>
            <person name="LaButti K."/>
            <person name="Lipzen A."/>
            <person name="Lombard V."/>
            <person name="Magnuson J."/>
            <person name="Maillard F."/>
            <person name="Murat C."/>
            <person name="Nolan M."/>
            <person name="Ohm R.A."/>
            <person name="Pangilinan J."/>
            <person name="Pereira M.F."/>
            <person name="Perotto S."/>
            <person name="Peter M."/>
            <person name="Pfister S."/>
            <person name="Riley R."/>
            <person name="Sitrit Y."/>
            <person name="Stielow J.B."/>
            <person name="Szollosi G."/>
            <person name="Zifcakova L."/>
            <person name="Stursova M."/>
            <person name="Spatafora J.W."/>
            <person name="Tedersoo L."/>
            <person name="Vaario L.M."/>
            <person name="Yamada A."/>
            <person name="Yan M."/>
            <person name="Wang P."/>
            <person name="Xu J."/>
            <person name="Bruns T."/>
            <person name="Baldrian P."/>
            <person name="Vilgalys R."/>
            <person name="Dunand C."/>
            <person name="Henrissat B."/>
            <person name="Grigoriev I.V."/>
            <person name="Hibbett D."/>
            <person name="Nagy L.G."/>
            <person name="Martin F.M."/>
        </authorList>
    </citation>
    <scope>NUCLEOTIDE SEQUENCE</scope>
    <source>
        <strain evidence="1">Prilba</strain>
    </source>
</reference>
<name>A0A9P5TCZ4_9AGAM</name>
<dbReference type="AlphaFoldDB" id="A0A9P5TCZ4"/>
<reference evidence="1" key="1">
    <citation type="submission" date="2019-10" db="EMBL/GenBank/DDBJ databases">
        <authorList>
            <consortium name="DOE Joint Genome Institute"/>
            <person name="Kuo A."/>
            <person name="Miyauchi S."/>
            <person name="Kiss E."/>
            <person name="Drula E."/>
            <person name="Kohler A."/>
            <person name="Sanchez-Garcia M."/>
            <person name="Andreopoulos B."/>
            <person name="Barry K.W."/>
            <person name="Bonito G."/>
            <person name="Buee M."/>
            <person name="Carver A."/>
            <person name="Chen C."/>
            <person name="Cichocki N."/>
            <person name="Clum A."/>
            <person name="Culley D."/>
            <person name="Crous P.W."/>
            <person name="Fauchery L."/>
            <person name="Girlanda M."/>
            <person name="Hayes R."/>
            <person name="Keri Z."/>
            <person name="LaButti K."/>
            <person name="Lipzen A."/>
            <person name="Lombard V."/>
            <person name="Magnuson J."/>
            <person name="Maillard F."/>
            <person name="Morin E."/>
            <person name="Murat C."/>
            <person name="Nolan M."/>
            <person name="Ohm R."/>
            <person name="Pangilinan J."/>
            <person name="Pereira M."/>
            <person name="Perotto S."/>
            <person name="Peter M."/>
            <person name="Riley R."/>
            <person name="Sitrit Y."/>
            <person name="Stielow B."/>
            <person name="Szollosi G."/>
            <person name="Zifcakova L."/>
            <person name="Stursova M."/>
            <person name="Spatafora J.W."/>
            <person name="Tedersoo L."/>
            <person name="Vaario L.-M."/>
            <person name="Yamada A."/>
            <person name="Yan M."/>
            <person name="Wang P."/>
            <person name="Xu J."/>
            <person name="Bruns T."/>
            <person name="Baldrian P."/>
            <person name="Vilgalys R."/>
            <person name="Henrissat B."/>
            <person name="Grigoriev I.V."/>
            <person name="Hibbett D."/>
            <person name="Nagy L.G."/>
            <person name="Martin F.M."/>
        </authorList>
    </citation>
    <scope>NUCLEOTIDE SEQUENCE</scope>
    <source>
        <strain evidence="1">Prilba</strain>
    </source>
</reference>
<comment type="caution">
    <text evidence="1">The sequence shown here is derived from an EMBL/GenBank/DDBJ whole genome shotgun (WGS) entry which is preliminary data.</text>
</comment>
<evidence type="ECO:0000313" key="2">
    <source>
        <dbReference type="Proteomes" id="UP000759537"/>
    </source>
</evidence>
<dbReference type="OrthoDB" id="5522061at2759"/>
<gene>
    <name evidence="1" type="ORF">DFH94DRAFT_717395</name>
</gene>
<keyword evidence="2" id="KW-1185">Reference proteome</keyword>
<dbReference type="Proteomes" id="UP000759537">
    <property type="component" value="Unassembled WGS sequence"/>
</dbReference>
<protein>
    <submittedName>
        <fullName evidence="1">Uncharacterized protein</fullName>
    </submittedName>
</protein>
<organism evidence="1 2">
    <name type="scientific">Russula ochroleuca</name>
    <dbReference type="NCBI Taxonomy" id="152965"/>
    <lineage>
        <taxon>Eukaryota</taxon>
        <taxon>Fungi</taxon>
        <taxon>Dikarya</taxon>
        <taxon>Basidiomycota</taxon>
        <taxon>Agaricomycotina</taxon>
        <taxon>Agaricomycetes</taxon>
        <taxon>Russulales</taxon>
        <taxon>Russulaceae</taxon>
        <taxon>Russula</taxon>
    </lineage>
</organism>
<dbReference type="EMBL" id="WHVB01000003">
    <property type="protein sequence ID" value="KAF8484967.1"/>
    <property type="molecule type" value="Genomic_DNA"/>
</dbReference>
<evidence type="ECO:0000313" key="1">
    <source>
        <dbReference type="EMBL" id="KAF8484967.1"/>
    </source>
</evidence>